<evidence type="ECO:0000313" key="2">
    <source>
        <dbReference type="EMBL" id="VAX12787.1"/>
    </source>
</evidence>
<reference evidence="2" key="1">
    <citation type="submission" date="2018-06" db="EMBL/GenBank/DDBJ databases">
        <authorList>
            <person name="Zhirakovskaya E."/>
        </authorList>
    </citation>
    <scope>NUCLEOTIDE SEQUENCE</scope>
</reference>
<dbReference type="Gene3D" id="3.30.1490.150">
    <property type="entry name" value="Hypothetical protein ph0010, domain 2"/>
    <property type="match status" value="1"/>
</dbReference>
<dbReference type="SUPFAM" id="SSF143447">
    <property type="entry name" value="AMMECR1-like"/>
    <property type="match status" value="1"/>
</dbReference>
<dbReference type="InterPro" id="IPR002733">
    <property type="entry name" value="AMMECR1_domain"/>
</dbReference>
<dbReference type="NCBIfam" id="TIGR04335">
    <property type="entry name" value="AmmeMemoSam_A"/>
    <property type="match status" value="1"/>
</dbReference>
<dbReference type="AlphaFoldDB" id="A0A3B1C7G9"/>
<name>A0A3B1C7G9_9ZZZZ</name>
<feature type="domain" description="AMMECR1" evidence="1">
    <location>
        <begin position="5"/>
        <end position="187"/>
    </location>
</feature>
<dbReference type="NCBIfam" id="TIGR00296">
    <property type="entry name" value="TIGR00296 family protein"/>
    <property type="match status" value="1"/>
</dbReference>
<dbReference type="InterPro" id="IPR027485">
    <property type="entry name" value="AMMECR1_N"/>
</dbReference>
<dbReference type="InterPro" id="IPR036071">
    <property type="entry name" value="AMMECR1_dom_sf"/>
</dbReference>
<dbReference type="Gene3D" id="3.30.700.20">
    <property type="entry name" value="Hypothetical protein ph0010, domain 1"/>
    <property type="match status" value="1"/>
</dbReference>
<dbReference type="PANTHER" id="PTHR13016">
    <property type="entry name" value="AMMECR1 HOMOLOG"/>
    <property type="match status" value="1"/>
</dbReference>
<accession>A0A3B1C7G9</accession>
<dbReference type="PANTHER" id="PTHR13016:SF0">
    <property type="entry name" value="AMME SYNDROME CANDIDATE GENE 1 PROTEIN"/>
    <property type="match status" value="1"/>
</dbReference>
<dbReference type="InterPro" id="IPR023473">
    <property type="entry name" value="AMMECR1"/>
</dbReference>
<dbReference type="EMBL" id="UOFZ01000064">
    <property type="protein sequence ID" value="VAX12787.1"/>
    <property type="molecule type" value="Genomic_DNA"/>
</dbReference>
<evidence type="ECO:0000259" key="1">
    <source>
        <dbReference type="PROSITE" id="PS51112"/>
    </source>
</evidence>
<dbReference type="Pfam" id="PF01871">
    <property type="entry name" value="AMMECR1"/>
    <property type="match status" value="1"/>
</dbReference>
<dbReference type="PROSITE" id="PS51112">
    <property type="entry name" value="AMMECR1"/>
    <property type="match status" value="1"/>
</dbReference>
<dbReference type="InterPro" id="IPR027623">
    <property type="entry name" value="AmmeMemoSam_A"/>
</dbReference>
<sequence length="187" mass="20885">MLTHENQNILLDIARASIANGLSLGRPLRINLGDYPSVLQQPRASFVTLQINERLRGCIGSLEAFRPLVADVAENAFAAAFRDPRFPPLDEQEFTRLNYHISILSPSEPIEFKSENDLLNKIRPGIDGLVLEEGGRRGTFLPSVWESLPNPRQFLAQLKVKAGLPADYWSDSIKVERYTVEDIKSGG</sequence>
<proteinExistence type="predicted"/>
<gene>
    <name evidence="2" type="ORF">MNBD_GAMMA24-1777</name>
</gene>
<protein>
    <submittedName>
        <fullName evidence="2">COG2078: Uncharacterized ACR</fullName>
    </submittedName>
</protein>
<organism evidence="2">
    <name type="scientific">hydrothermal vent metagenome</name>
    <dbReference type="NCBI Taxonomy" id="652676"/>
    <lineage>
        <taxon>unclassified sequences</taxon>
        <taxon>metagenomes</taxon>
        <taxon>ecological metagenomes</taxon>
    </lineage>
</organism>